<evidence type="ECO:0000313" key="4">
    <source>
        <dbReference type="Proteomes" id="UP000627838"/>
    </source>
</evidence>
<comment type="caution">
    <text evidence="3">The sequence shown here is derived from an EMBL/GenBank/DDBJ whole genome shotgun (WGS) entry which is preliminary data.</text>
</comment>
<keyword evidence="1" id="KW-0723">Serine/threonine-protein kinase</keyword>
<evidence type="ECO:0000256" key="1">
    <source>
        <dbReference type="ARBA" id="ARBA00022527"/>
    </source>
</evidence>
<dbReference type="Pfam" id="PF13581">
    <property type="entry name" value="HATPase_c_2"/>
    <property type="match status" value="1"/>
</dbReference>
<gene>
    <name evidence="3" type="ORF">H4W34_001956</name>
</gene>
<dbReference type="PANTHER" id="PTHR35526">
    <property type="entry name" value="ANTI-SIGMA-F FACTOR RSBW-RELATED"/>
    <property type="match status" value="1"/>
</dbReference>
<dbReference type="CDD" id="cd16936">
    <property type="entry name" value="HATPase_RsbW-like"/>
    <property type="match status" value="1"/>
</dbReference>
<keyword evidence="1" id="KW-0418">Kinase</keyword>
<evidence type="ECO:0000313" key="3">
    <source>
        <dbReference type="EMBL" id="MBE1532123.1"/>
    </source>
</evidence>
<feature type="domain" description="Histidine kinase/HSP90-like ATPase" evidence="2">
    <location>
        <begin position="23"/>
        <end position="136"/>
    </location>
</feature>
<organism evidence="3 4">
    <name type="scientific">Actinomadura algeriensis</name>
    <dbReference type="NCBI Taxonomy" id="1679523"/>
    <lineage>
        <taxon>Bacteria</taxon>
        <taxon>Bacillati</taxon>
        <taxon>Actinomycetota</taxon>
        <taxon>Actinomycetes</taxon>
        <taxon>Streptosporangiales</taxon>
        <taxon>Thermomonosporaceae</taxon>
        <taxon>Actinomadura</taxon>
    </lineage>
</organism>
<name>A0ABR9JNN7_9ACTN</name>
<evidence type="ECO:0000259" key="2">
    <source>
        <dbReference type="Pfam" id="PF13581"/>
    </source>
</evidence>
<protein>
    <submittedName>
        <fullName evidence="3">Anti-sigma regulatory factor (Ser/Thr protein kinase)</fullName>
    </submittedName>
</protein>
<accession>A0ABR9JNN7</accession>
<dbReference type="PANTHER" id="PTHR35526:SF3">
    <property type="entry name" value="ANTI-SIGMA-F FACTOR RSBW"/>
    <property type="match status" value="1"/>
</dbReference>
<dbReference type="Gene3D" id="3.30.565.10">
    <property type="entry name" value="Histidine kinase-like ATPase, C-terminal domain"/>
    <property type="match status" value="1"/>
</dbReference>
<reference evidence="3 4" key="1">
    <citation type="submission" date="2020-10" db="EMBL/GenBank/DDBJ databases">
        <title>Sequencing the genomes of 1000 actinobacteria strains.</title>
        <authorList>
            <person name="Klenk H.-P."/>
        </authorList>
    </citation>
    <scope>NUCLEOTIDE SEQUENCE [LARGE SCALE GENOMIC DNA]</scope>
    <source>
        <strain evidence="3 4">DSM 46744</strain>
    </source>
</reference>
<proteinExistence type="predicted"/>
<dbReference type="RefSeq" id="WP_192758868.1">
    <property type="nucleotide sequence ID" value="NZ_JADBDZ010000001.1"/>
</dbReference>
<dbReference type="InterPro" id="IPR050267">
    <property type="entry name" value="Anti-sigma-factor_SerPK"/>
</dbReference>
<keyword evidence="4" id="KW-1185">Reference proteome</keyword>
<dbReference type="InterPro" id="IPR036890">
    <property type="entry name" value="HATPase_C_sf"/>
</dbReference>
<sequence length="142" mass="15218">MGAREGSSAAGADRPGHGSVRLAAELENVAVGRRWLHGRLEDDGVQHSTIADLLQSLSEALTNAILYGDGLHVRIEYAVTNDTAKVSVFNGVRDGAEPQRRGPVGPDAENGRGLDLVEAFSDRWGIATSENEAKVWFEVKLP</sequence>
<dbReference type="InterPro" id="IPR003594">
    <property type="entry name" value="HATPase_dom"/>
</dbReference>
<keyword evidence="1" id="KW-0808">Transferase</keyword>
<dbReference type="Proteomes" id="UP000627838">
    <property type="component" value="Unassembled WGS sequence"/>
</dbReference>
<dbReference type="EMBL" id="JADBDZ010000001">
    <property type="protein sequence ID" value="MBE1532123.1"/>
    <property type="molecule type" value="Genomic_DNA"/>
</dbReference>
<dbReference type="SUPFAM" id="SSF55874">
    <property type="entry name" value="ATPase domain of HSP90 chaperone/DNA topoisomerase II/histidine kinase"/>
    <property type="match status" value="1"/>
</dbReference>